<dbReference type="Proteomes" id="UP001374584">
    <property type="component" value="Unassembled WGS sequence"/>
</dbReference>
<accession>A0AAN9QTV3</accession>
<comment type="caution">
    <text evidence="1">The sequence shown here is derived from an EMBL/GenBank/DDBJ whole genome shotgun (WGS) entry which is preliminary data.</text>
</comment>
<name>A0AAN9QTV3_PHACN</name>
<protein>
    <submittedName>
        <fullName evidence="1">Uncharacterized protein</fullName>
    </submittedName>
</protein>
<reference evidence="1 2" key="1">
    <citation type="submission" date="2024-01" db="EMBL/GenBank/DDBJ databases">
        <title>The genomes of 5 underutilized Papilionoideae crops provide insights into root nodulation and disease resistanc.</title>
        <authorList>
            <person name="Jiang F."/>
        </authorList>
    </citation>
    <scope>NUCLEOTIDE SEQUENCE [LARGE SCALE GENOMIC DNA]</scope>
    <source>
        <strain evidence="1">JINMINGXINNONG_FW02</strain>
        <tissue evidence="1">Leaves</tissue>
    </source>
</reference>
<dbReference type="AlphaFoldDB" id="A0AAN9QTV3"/>
<sequence length="153" mass="17175">MMVRGGSQETRRLREWGFNLENDNVKLAAGSRQRHPFSVLVFFPGDLKADDTQQHKSLARNEAVSPLKATRVWSDGCCNLQRHGLLSKEEAWRLVWREKDTVSLGTDIWALFGRVTNGNLTRGREVAPTGRVAGTSNYLAASWADHLVEGLKE</sequence>
<organism evidence="1 2">
    <name type="scientific">Phaseolus coccineus</name>
    <name type="common">Scarlet runner bean</name>
    <name type="synonym">Phaseolus multiflorus</name>
    <dbReference type="NCBI Taxonomy" id="3886"/>
    <lineage>
        <taxon>Eukaryota</taxon>
        <taxon>Viridiplantae</taxon>
        <taxon>Streptophyta</taxon>
        <taxon>Embryophyta</taxon>
        <taxon>Tracheophyta</taxon>
        <taxon>Spermatophyta</taxon>
        <taxon>Magnoliopsida</taxon>
        <taxon>eudicotyledons</taxon>
        <taxon>Gunneridae</taxon>
        <taxon>Pentapetalae</taxon>
        <taxon>rosids</taxon>
        <taxon>fabids</taxon>
        <taxon>Fabales</taxon>
        <taxon>Fabaceae</taxon>
        <taxon>Papilionoideae</taxon>
        <taxon>50 kb inversion clade</taxon>
        <taxon>NPAAA clade</taxon>
        <taxon>indigoferoid/millettioid clade</taxon>
        <taxon>Phaseoleae</taxon>
        <taxon>Phaseolus</taxon>
    </lineage>
</organism>
<gene>
    <name evidence="1" type="ORF">VNO80_21194</name>
</gene>
<proteinExistence type="predicted"/>
<keyword evidence="2" id="KW-1185">Reference proteome</keyword>
<evidence type="ECO:0000313" key="2">
    <source>
        <dbReference type="Proteomes" id="UP001374584"/>
    </source>
</evidence>
<evidence type="ECO:0000313" key="1">
    <source>
        <dbReference type="EMBL" id="KAK7346671.1"/>
    </source>
</evidence>
<dbReference type="EMBL" id="JAYMYR010000008">
    <property type="protein sequence ID" value="KAK7346671.1"/>
    <property type="molecule type" value="Genomic_DNA"/>
</dbReference>